<feature type="region of interest" description="Disordered" evidence="1">
    <location>
        <begin position="1"/>
        <end position="25"/>
    </location>
</feature>
<evidence type="ECO:0000313" key="3">
    <source>
        <dbReference type="Proteomes" id="UP000335636"/>
    </source>
</evidence>
<sequence>GSTKDHSFTVELGSEIDTSEGERKPDYCLWYHDPSGVKEEDASSGNDSGICMSPEYYLGSLQHSPSTSRGSPNVSLPSPGVPCGSNHPKPYDPPKVKRVIPKVNGEKLDKKLKKNGAK</sequence>
<feature type="compositionally biased region" description="Polar residues" evidence="1">
    <location>
        <begin position="61"/>
        <end position="76"/>
    </location>
</feature>
<evidence type="ECO:0000256" key="1">
    <source>
        <dbReference type="SAM" id="MobiDB-lite"/>
    </source>
</evidence>
<keyword evidence="3" id="KW-1185">Reference proteome</keyword>
<evidence type="ECO:0000313" key="2">
    <source>
        <dbReference type="EMBL" id="VTJ87377.1"/>
    </source>
</evidence>
<feature type="region of interest" description="Disordered" evidence="1">
    <location>
        <begin position="58"/>
        <end position="118"/>
    </location>
</feature>
<comment type="caution">
    <text evidence="2">The sequence shown here is derived from an EMBL/GenBank/DDBJ whole genome shotgun (WGS) entry which is preliminary data.</text>
</comment>
<dbReference type="EMBL" id="CABDUW010002589">
    <property type="protein sequence ID" value="VTJ87377.1"/>
    <property type="molecule type" value="Genomic_DNA"/>
</dbReference>
<organism evidence="2 3">
    <name type="scientific">Marmota monax</name>
    <name type="common">Woodchuck</name>
    <dbReference type="NCBI Taxonomy" id="9995"/>
    <lineage>
        <taxon>Eukaryota</taxon>
        <taxon>Metazoa</taxon>
        <taxon>Chordata</taxon>
        <taxon>Craniata</taxon>
        <taxon>Vertebrata</taxon>
        <taxon>Euteleostomi</taxon>
        <taxon>Mammalia</taxon>
        <taxon>Eutheria</taxon>
        <taxon>Euarchontoglires</taxon>
        <taxon>Glires</taxon>
        <taxon>Rodentia</taxon>
        <taxon>Sciuromorpha</taxon>
        <taxon>Sciuridae</taxon>
        <taxon>Xerinae</taxon>
        <taxon>Marmotini</taxon>
        <taxon>Marmota</taxon>
    </lineage>
</organism>
<feature type="non-terminal residue" evidence="2">
    <location>
        <position position="1"/>
    </location>
</feature>
<accession>A0A5E4CZX5</accession>
<dbReference type="AlphaFoldDB" id="A0A5E4CZX5"/>
<name>A0A5E4CZX5_MARMO</name>
<proteinExistence type="predicted"/>
<gene>
    <name evidence="2" type="ORF">MONAX_5E020113</name>
</gene>
<dbReference type="Proteomes" id="UP000335636">
    <property type="component" value="Unassembled WGS sequence"/>
</dbReference>
<protein>
    <submittedName>
        <fullName evidence="2">Uncharacterized protein</fullName>
    </submittedName>
</protein>
<reference evidence="2" key="1">
    <citation type="submission" date="2019-04" db="EMBL/GenBank/DDBJ databases">
        <authorList>
            <person name="Alioto T."/>
            <person name="Alioto T."/>
        </authorList>
    </citation>
    <scope>NUCLEOTIDE SEQUENCE [LARGE SCALE GENOMIC DNA]</scope>
</reference>